<evidence type="ECO:0000256" key="2">
    <source>
        <dbReference type="ARBA" id="ARBA00023015"/>
    </source>
</evidence>
<dbReference type="InterPro" id="IPR000792">
    <property type="entry name" value="Tscrpt_reg_LuxR_C"/>
</dbReference>
<dbReference type="EMBL" id="JALJRB010000003">
    <property type="protein sequence ID" value="MCJ8499690.1"/>
    <property type="molecule type" value="Genomic_DNA"/>
</dbReference>
<dbReference type="SUPFAM" id="SSF46894">
    <property type="entry name" value="C-terminal effector domain of the bipartite response regulators"/>
    <property type="match status" value="1"/>
</dbReference>
<evidence type="ECO:0000259" key="6">
    <source>
        <dbReference type="PROSITE" id="PS50043"/>
    </source>
</evidence>
<evidence type="ECO:0000313" key="8">
    <source>
        <dbReference type="EMBL" id="MCJ8499690.1"/>
    </source>
</evidence>
<dbReference type="SMART" id="SM00421">
    <property type="entry name" value="HTH_LUXR"/>
    <property type="match status" value="1"/>
</dbReference>
<feature type="domain" description="HTH luxR-type" evidence="6">
    <location>
        <begin position="151"/>
        <end position="216"/>
    </location>
</feature>
<feature type="modified residue" description="4-aspartylphosphate" evidence="5">
    <location>
        <position position="57"/>
    </location>
</feature>
<dbReference type="InterPro" id="IPR039420">
    <property type="entry name" value="WalR-like"/>
</dbReference>
<organism evidence="8 9">
    <name type="scientific">Desulfatitalea alkaliphila</name>
    <dbReference type="NCBI Taxonomy" id="2929485"/>
    <lineage>
        <taxon>Bacteria</taxon>
        <taxon>Pseudomonadati</taxon>
        <taxon>Thermodesulfobacteriota</taxon>
        <taxon>Desulfobacteria</taxon>
        <taxon>Desulfobacterales</taxon>
        <taxon>Desulfosarcinaceae</taxon>
        <taxon>Desulfatitalea</taxon>
    </lineage>
</organism>
<evidence type="ECO:0000313" key="9">
    <source>
        <dbReference type="Proteomes" id="UP001165427"/>
    </source>
</evidence>
<dbReference type="Pfam" id="PF00072">
    <property type="entry name" value="Response_reg"/>
    <property type="match status" value="1"/>
</dbReference>
<sequence>MAAKRRILIIDDHPLFREGIKTIIARHNRFEVVDEAGTGREGLEKAEKLKPDVVLLDISLPDASGMSLARQIRHQLPRTRIMILSMHAKIDYIVEAFQSGATGYVVKESASERLAQALDAVASGEYFLDSSISHEVVAKLMQSPVKEAKVSDAGYGKLTPREQEIMRMLAEGASKGDIADQLHISIKTVENHRANIMRKLDIHSAMELVRYAARLGLIDVDLWKE</sequence>
<dbReference type="PROSITE" id="PS50043">
    <property type="entry name" value="HTH_LUXR_2"/>
    <property type="match status" value="1"/>
</dbReference>
<dbReference type="GO" id="GO:0000160">
    <property type="term" value="P:phosphorelay signal transduction system"/>
    <property type="evidence" value="ECO:0007669"/>
    <property type="project" value="InterPro"/>
</dbReference>
<dbReference type="PRINTS" id="PR00038">
    <property type="entry name" value="HTHLUXR"/>
</dbReference>
<dbReference type="GO" id="GO:0003677">
    <property type="term" value="F:DNA binding"/>
    <property type="evidence" value="ECO:0007669"/>
    <property type="project" value="UniProtKB-KW"/>
</dbReference>
<dbReference type="PANTHER" id="PTHR43214">
    <property type="entry name" value="TWO-COMPONENT RESPONSE REGULATOR"/>
    <property type="match status" value="1"/>
</dbReference>
<evidence type="ECO:0000259" key="7">
    <source>
        <dbReference type="PROSITE" id="PS50110"/>
    </source>
</evidence>
<keyword evidence="2" id="KW-0805">Transcription regulation</keyword>
<dbReference type="PROSITE" id="PS50110">
    <property type="entry name" value="RESPONSE_REGULATORY"/>
    <property type="match status" value="1"/>
</dbReference>
<dbReference type="Proteomes" id="UP001165427">
    <property type="component" value="Unassembled WGS sequence"/>
</dbReference>
<dbReference type="InterPro" id="IPR001789">
    <property type="entry name" value="Sig_transdc_resp-reg_receiver"/>
</dbReference>
<proteinExistence type="predicted"/>
<dbReference type="CDD" id="cd17535">
    <property type="entry name" value="REC_NarL-like"/>
    <property type="match status" value="1"/>
</dbReference>
<protein>
    <submittedName>
        <fullName evidence="8">Response regulator transcription factor</fullName>
    </submittedName>
</protein>
<keyword evidence="4" id="KW-0804">Transcription</keyword>
<dbReference type="Gene3D" id="3.40.50.2300">
    <property type="match status" value="1"/>
</dbReference>
<keyword evidence="3" id="KW-0238">DNA-binding</keyword>
<dbReference type="RefSeq" id="WP_246903141.1">
    <property type="nucleotide sequence ID" value="NZ_JALJRB010000003.1"/>
</dbReference>
<evidence type="ECO:0000256" key="5">
    <source>
        <dbReference type="PROSITE-ProRule" id="PRU00169"/>
    </source>
</evidence>
<dbReference type="PANTHER" id="PTHR43214:SF41">
    <property type="entry name" value="NITRATE_NITRITE RESPONSE REGULATOR PROTEIN NARP"/>
    <property type="match status" value="1"/>
</dbReference>
<evidence type="ECO:0000256" key="4">
    <source>
        <dbReference type="ARBA" id="ARBA00023163"/>
    </source>
</evidence>
<comment type="caution">
    <text evidence="8">The sequence shown here is derived from an EMBL/GenBank/DDBJ whole genome shotgun (WGS) entry which is preliminary data.</text>
</comment>
<accession>A0AA41R1U1</accession>
<dbReference type="CDD" id="cd06170">
    <property type="entry name" value="LuxR_C_like"/>
    <property type="match status" value="1"/>
</dbReference>
<dbReference type="InterPro" id="IPR058245">
    <property type="entry name" value="NreC/VraR/RcsB-like_REC"/>
</dbReference>
<gene>
    <name evidence="8" type="ORF">MRX98_03815</name>
</gene>
<dbReference type="InterPro" id="IPR016032">
    <property type="entry name" value="Sig_transdc_resp-reg_C-effctor"/>
</dbReference>
<evidence type="ECO:0000256" key="1">
    <source>
        <dbReference type="ARBA" id="ARBA00022553"/>
    </source>
</evidence>
<dbReference type="SMART" id="SM00448">
    <property type="entry name" value="REC"/>
    <property type="match status" value="1"/>
</dbReference>
<evidence type="ECO:0000256" key="3">
    <source>
        <dbReference type="ARBA" id="ARBA00023125"/>
    </source>
</evidence>
<keyword evidence="9" id="KW-1185">Reference proteome</keyword>
<dbReference type="Pfam" id="PF00196">
    <property type="entry name" value="GerE"/>
    <property type="match status" value="1"/>
</dbReference>
<keyword evidence="1 5" id="KW-0597">Phosphoprotein</keyword>
<dbReference type="GO" id="GO:0006355">
    <property type="term" value="P:regulation of DNA-templated transcription"/>
    <property type="evidence" value="ECO:0007669"/>
    <property type="project" value="InterPro"/>
</dbReference>
<reference evidence="8" key="1">
    <citation type="submission" date="2022-04" db="EMBL/GenBank/DDBJ databases">
        <title>Desulfatitalea alkaliphila sp. nov., a novel anaerobic sulfate-reducing bacterium isolated from terrestrial mud volcano, Taman Peninsula, Russia.</title>
        <authorList>
            <person name="Khomyakova M.A."/>
            <person name="Merkel A.Y."/>
            <person name="Slobodkin A.I."/>
        </authorList>
    </citation>
    <scope>NUCLEOTIDE SEQUENCE</scope>
    <source>
        <strain evidence="8">M08but</strain>
    </source>
</reference>
<dbReference type="SUPFAM" id="SSF52172">
    <property type="entry name" value="CheY-like"/>
    <property type="match status" value="1"/>
</dbReference>
<dbReference type="InterPro" id="IPR011006">
    <property type="entry name" value="CheY-like_superfamily"/>
</dbReference>
<name>A0AA41R1U1_9BACT</name>
<dbReference type="AlphaFoldDB" id="A0AA41R1U1"/>
<feature type="domain" description="Response regulatory" evidence="7">
    <location>
        <begin position="6"/>
        <end position="122"/>
    </location>
</feature>